<feature type="domain" description="MADF" evidence="2">
    <location>
        <begin position="2"/>
        <end position="64"/>
    </location>
</feature>
<dbReference type="RefSeq" id="XP_014680203.1">
    <property type="nucleotide sequence ID" value="XM_014824717.1"/>
</dbReference>
<feature type="region of interest" description="Disordered" evidence="1">
    <location>
        <begin position="102"/>
        <end position="127"/>
    </location>
</feature>
<name>A0ABM1F6Y2_PRICU</name>
<dbReference type="Pfam" id="PF10545">
    <property type="entry name" value="MADF_DNA_bdg"/>
    <property type="match status" value="1"/>
</dbReference>
<keyword evidence="3" id="KW-1185">Reference proteome</keyword>
<protein>
    <submittedName>
        <fullName evidence="4">Uncharacterized protein LOC106820174</fullName>
    </submittedName>
</protein>
<gene>
    <name evidence="4" type="primary">LOC106820174</name>
</gene>
<dbReference type="GeneID" id="106820174"/>
<dbReference type="InterPro" id="IPR006578">
    <property type="entry name" value="MADF-dom"/>
</dbReference>
<evidence type="ECO:0000256" key="1">
    <source>
        <dbReference type="SAM" id="MobiDB-lite"/>
    </source>
</evidence>
<sequence length="134" mass="15217">MKAMAVSEMAQHLGQPEAEVKRKMKALRTQFGKNLREIKDVPSGSATKVPSKRAAWLVERMQFLVPHLGQRSTTSNLDKQTAVFEMNYDDELSGNEAEMMTQEEVEVDMPGPKSTNCRRQHTQPLSGGEWWRVL</sequence>
<reference evidence="4" key="1">
    <citation type="submission" date="2025-08" db="UniProtKB">
        <authorList>
            <consortium name="RefSeq"/>
        </authorList>
    </citation>
    <scope>IDENTIFICATION</scope>
</reference>
<dbReference type="Proteomes" id="UP000695022">
    <property type="component" value="Unplaced"/>
</dbReference>
<proteinExistence type="predicted"/>
<accession>A0ABM1F6Y2</accession>
<evidence type="ECO:0000259" key="2">
    <source>
        <dbReference type="Pfam" id="PF10545"/>
    </source>
</evidence>
<organism evidence="3 4">
    <name type="scientific">Priapulus caudatus</name>
    <name type="common">Priapulid worm</name>
    <dbReference type="NCBI Taxonomy" id="37621"/>
    <lineage>
        <taxon>Eukaryota</taxon>
        <taxon>Metazoa</taxon>
        <taxon>Ecdysozoa</taxon>
        <taxon>Scalidophora</taxon>
        <taxon>Priapulida</taxon>
        <taxon>Priapulimorpha</taxon>
        <taxon>Priapulimorphida</taxon>
        <taxon>Priapulidae</taxon>
        <taxon>Priapulus</taxon>
    </lineage>
</organism>
<evidence type="ECO:0000313" key="4">
    <source>
        <dbReference type="RefSeq" id="XP_014680203.1"/>
    </source>
</evidence>
<evidence type="ECO:0000313" key="3">
    <source>
        <dbReference type="Proteomes" id="UP000695022"/>
    </source>
</evidence>